<keyword evidence="4" id="KW-0810">Translation regulation</keyword>
<dbReference type="GO" id="GO:0016281">
    <property type="term" value="C:eukaryotic translation initiation factor 4F complex"/>
    <property type="evidence" value="ECO:0007669"/>
    <property type="project" value="TreeGrafter"/>
</dbReference>
<feature type="region of interest" description="Disordered" evidence="8">
    <location>
        <begin position="1"/>
        <end position="30"/>
    </location>
</feature>
<evidence type="ECO:0000256" key="6">
    <source>
        <dbReference type="ARBA" id="ARBA00022917"/>
    </source>
</evidence>
<evidence type="ECO:0000256" key="3">
    <source>
        <dbReference type="ARBA" id="ARBA00022540"/>
    </source>
</evidence>
<keyword evidence="5 7" id="KW-0694">RNA-binding</keyword>
<reference evidence="9 10" key="1">
    <citation type="submission" date="2020-02" db="EMBL/GenBank/DDBJ databases">
        <title>A chromosome-scale genome assembly of the black bullhead catfish (Ameiurus melas).</title>
        <authorList>
            <person name="Wen M."/>
            <person name="Zham M."/>
            <person name="Cabau C."/>
            <person name="Klopp C."/>
            <person name="Donnadieu C."/>
            <person name="Roques C."/>
            <person name="Bouchez O."/>
            <person name="Lampietro C."/>
            <person name="Jouanno E."/>
            <person name="Herpin A."/>
            <person name="Louis A."/>
            <person name="Berthelot C."/>
            <person name="Parey E."/>
            <person name="Roest-Crollius H."/>
            <person name="Braasch I."/>
            <person name="Postlethwait J."/>
            <person name="Robinson-Rechavi M."/>
            <person name="Echchiki A."/>
            <person name="Begum T."/>
            <person name="Montfort J."/>
            <person name="Schartl M."/>
            <person name="Bobe J."/>
            <person name="Guiguen Y."/>
        </authorList>
    </citation>
    <scope>NUCLEOTIDE SEQUENCE [LARGE SCALE GENOMIC DNA]</scope>
    <source>
        <strain evidence="9">M_S1</strain>
        <tissue evidence="9">Blood</tissue>
    </source>
</reference>
<dbReference type="InterPro" id="IPR023398">
    <property type="entry name" value="TIF_eIF4e-like"/>
</dbReference>
<dbReference type="Gene3D" id="3.30.760.10">
    <property type="entry name" value="RNA Cap, Translation Initiation Factor Eif4e"/>
    <property type="match status" value="1"/>
</dbReference>
<dbReference type="PANTHER" id="PTHR11960">
    <property type="entry name" value="EUKARYOTIC TRANSLATION INITIATION FACTOR 4E RELATED"/>
    <property type="match status" value="1"/>
</dbReference>
<evidence type="ECO:0000256" key="8">
    <source>
        <dbReference type="SAM" id="MobiDB-lite"/>
    </source>
</evidence>
<evidence type="ECO:0000313" key="9">
    <source>
        <dbReference type="EMBL" id="KAF4094125.1"/>
    </source>
</evidence>
<gene>
    <name evidence="9" type="ORF">AMELA_G00009520</name>
</gene>
<dbReference type="InterPro" id="IPR001040">
    <property type="entry name" value="TIF_eIF_4E"/>
</dbReference>
<dbReference type="SUPFAM" id="SSF55418">
    <property type="entry name" value="eIF4e-like"/>
    <property type="match status" value="1"/>
</dbReference>
<proteinExistence type="inferred from homology"/>
<keyword evidence="10" id="KW-1185">Reference proteome</keyword>
<evidence type="ECO:0000256" key="7">
    <source>
        <dbReference type="RuleBase" id="RU004374"/>
    </source>
</evidence>
<dbReference type="GO" id="GO:0006417">
    <property type="term" value="P:regulation of translation"/>
    <property type="evidence" value="ECO:0007669"/>
    <property type="project" value="UniProtKB-KW"/>
</dbReference>
<evidence type="ECO:0000256" key="4">
    <source>
        <dbReference type="ARBA" id="ARBA00022845"/>
    </source>
</evidence>
<comment type="similarity">
    <text evidence="1 7">Belongs to the eukaryotic initiation factor 4E family.</text>
</comment>
<dbReference type="AlphaFoldDB" id="A0A7J6BG86"/>
<keyword evidence="6 7" id="KW-0648">Protein biosynthesis</keyword>
<name>A0A7J6BG86_AMEME</name>
<dbReference type="PANTHER" id="PTHR11960:SF14">
    <property type="entry name" value="EUKARYOTIC TRANSLATION INITIATION FACTOR 4E"/>
    <property type="match status" value="1"/>
</dbReference>
<dbReference type="Pfam" id="PF01652">
    <property type="entry name" value="IF4E"/>
    <property type="match status" value="1"/>
</dbReference>
<evidence type="ECO:0008006" key="11">
    <source>
        <dbReference type="Google" id="ProtNLM"/>
    </source>
</evidence>
<dbReference type="GO" id="GO:0000340">
    <property type="term" value="F:RNA 7-methylguanosine cap binding"/>
    <property type="evidence" value="ECO:0007669"/>
    <property type="project" value="TreeGrafter"/>
</dbReference>
<evidence type="ECO:0000256" key="2">
    <source>
        <dbReference type="ARBA" id="ARBA00022490"/>
    </source>
</evidence>
<evidence type="ECO:0000256" key="1">
    <source>
        <dbReference type="ARBA" id="ARBA00009860"/>
    </source>
</evidence>
<protein>
    <recommendedName>
        <fullName evidence="11">Eukaryotic translation initiation factor 4E</fullName>
    </recommendedName>
</protein>
<accession>A0A7J6BG86</accession>
<sequence length="109" mass="12458">MATAEPEVTPNTPNSEEEQSDGGGREIVSPEDYIKHPLQNRWALWFFKNDKSKTWQANLRLISKFDTVEDFWAKLSSEFLLRNPGRSPQPGVRHMTSSTLTVTGLAYFK</sequence>
<dbReference type="Proteomes" id="UP000593565">
    <property type="component" value="Unassembled WGS sequence"/>
</dbReference>
<comment type="caution">
    <text evidence="9">The sequence shown here is derived from an EMBL/GenBank/DDBJ whole genome shotgun (WGS) entry which is preliminary data.</text>
</comment>
<evidence type="ECO:0000313" key="10">
    <source>
        <dbReference type="Proteomes" id="UP000593565"/>
    </source>
</evidence>
<dbReference type="EMBL" id="JAAGNN010000001">
    <property type="protein sequence ID" value="KAF4094125.1"/>
    <property type="molecule type" value="Genomic_DNA"/>
</dbReference>
<dbReference type="GO" id="GO:0003743">
    <property type="term" value="F:translation initiation factor activity"/>
    <property type="evidence" value="ECO:0007669"/>
    <property type="project" value="UniProtKB-KW"/>
</dbReference>
<keyword evidence="3 7" id="KW-0396">Initiation factor</keyword>
<organism evidence="9 10">
    <name type="scientific">Ameiurus melas</name>
    <name type="common">Black bullhead</name>
    <name type="synonym">Silurus melas</name>
    <dbReference type="NCBI Taxonomy" id="219545"/>
    <lineage>
        <taxon>Eukaryota</taxon>
        <taxon>Metazoa</taxon>
        <taxon>Chordata</taxon>
        <taxon>Craniata</taxon>
        <taxon>Vertebrata</taxon>
        <taxon>Euteleostomi</taxon>
        <taxon>Actinopterygii</taxon>
        <taxon>Neopterygii</taxon>
        <taxon>Teleostei</taxon>
        <taxon>Ostariophysi</taxon>
        <taxon>Siluriformes</taxon>
        <taxon>Ictaluridae</taxon>
        <taxon>Ameiurus</taxon>
    </lineage>
</organism>
<evidence type="ECO:0000256" key="5">
    <source>
        <dbReference type="ARBA" id="ARBA00022884"/>
    </source>
</evidence>
<keyword evidence="2" id="KW-0963">Cytoplasm</keyword>